<dbReference type="PROSITE" id="PS50991">
    <property type="entry name" value="PYR_CT"/>
    <property type="match status" value="1"/>
</dbReference>
<dbReference type="PANTHER" id="PTHR43778:SF2">
    <property type="entry name" value="PYRUVATE CARBOXYLASE, MITOCHONDRIAL"/>
    <property type="match status" value="1"/>
</dbReference>
<reference evidence="3" key="1">
    <citation type="journal article" date="2019" name="Int. J. Syst. Evol. Microbiol.">
        <title>The Global Catalogue of Microorganisms (GCM) 10K type strain sequencing project: providing services to taxonomists for standard genome sequencing and annotation.</title>
        <authorList>
            <consortium name="The Broad Institute Genomics Platform"/>
            <consortium name="The Broad Institute Genome Sequencing Center for Infectious Disease"/>
            <person name="Wu L."/>
            <person name="Ma J."/>
        </authorList>
    </citation>
    <scope>NUCLEOTIDE SEQUENCE [LARGE SCALE GENOMIC DNA]</scope>
    <source>
        <strain evidence="3">JCM 17666</strain>
    </source>
</reference>
<dbReference type="Gene3D" id="3.20.20.70">
    <property type="entry name" value="Aldolase class I"/>
    <property type="match status" value="1"/>
</dbReference>
<dbReference type="Pfam" id="PF02436">
    <property type="entry name" value="PYC_OADA"/>
    <property type="match status" value="1"/>
</dbReference>
<dbReference type="SUPFAM" id="SSF51569">
    <property type="entry name" value="Aldolase"/>
    <property type="match status" value="1"/>
</dbReference>
<proteinExistence type="predicted"/>
<dbReference type="InterPro" id="IPR055268">
    <property type="entry name" value="PCB-like"/>
</dbReference>
<dbReference type="PANTHER" id="PTHR43778">
    <property type="entry name" value="PYRUVATE CARBOXYLASE"/>
    <property type="match status" value="1"/>
</dbReference>
<dbReference type="SUPFAM" id="SSF89000">
    <property type="entry name" value="post-HMGL domain-like"/>
    <property type="match status" value="1"/>
</dbReference>
<accession>A0ABP8HNY2</accession>
<dbReference type="EMBL" id="BAABFO010000031">
    <property type="protein sequence ID" value="GAA4342032.1"/>
    <property type="molecule type" value="Genomic_DNA"/>
</dbReference>
<evidence type="ECO:0000259" key="1">
    <source>
        <dbReference type="PROSITE" id="PS50991"/>
    </source>
</evidence>
<evidence type="ECO:0000313" key="2">
    <source>
        <dbReference type="EMBL" id="GAA4342032.1"/>
    </source>
</evidence>
<dbReference type="Proteomes" id="UP001501671">
    <property type="component" value="Unassembled WGS sequence"/>
</dbReference>
<gene>
    <name evidence="2" type="ORF">GCM10023144_43500</name>
</gene>
<dbReference type="RefSeq" id="WP_345252035.1">
    <property type="nucleotide sequence ID" value="NZ_BAABFO010000031.1"/>
</dbReference>
<sequence>MSVPSNQVRFVDTTVRDGQQSLWATNMRTAMMLPVLPTLDEAGFEAIEIHANSFEKKIVRELKEDPFERLRLCRERAPRTPLRIIRGRSLMSFQTAPRAMEELWYRTMGAYGIREIRTSDSSHTASNWHEHVEMARAAGLDTIINLIFSISPRHTDDYYAQKAREAAALKPYRICLKDPGALFTPERLRTLVPAVLANAGGITVEFHTHCNTGLGGLCTLEAIKLGIRTVNTAIPPMAEGSSNPSTFDVARNARVLGYDTVLDESRLPTVEAHLREVAARENLPVGMPLPYDAAHYIHQVPGGMISNLRFQLSNAGLIDRLPAVLEEIGRVRADFGYPIMVTPYSQFMGAQAVMNVLAGERYKTVSDEIIHYALGTWGADERDAIDPDVRDRVLARPRAKELARQPADEPSLAELRRRYGGPGVSDEEMMLRIFTDKETVDAMKAARGGGPWSAGGGIAGLIERVSRQRRVAFVQVQAGDMRLRIGRAAAPDTSPQGMK</sequence>
<dbReference type="InterPro" id="IPR000891">
    <property type="entry name" value="PYR_CT"/>
</dbReference>
<dbReference type="Pfam" id="PF00682">
    <property type="entry name" value="HMGL-like"/>
    <property type="match status" value="1"/>
</dbReference>
<name>A0ABP8HNY2_9BURK</name>
<dbReference type="InterPro" id="IPR013785">
    <property type="entry name" value="Aldolase_TIM"/>
</dbReference>
<protein>
    <submittedName>
        <fullName evidence="2">Carboxylase</fullName>
    </submittedName>
</protein>
<dbReference type="InterPro" id="IPR003379">
    <property type="entry name" value="Carboxylase_cons_dom"/>
</dbReference>
<keyword evidence="3" id="KW-1185">Reference proteome</keyword>
<feature type="domain" description="Pyruvate carboxyltransferase" evidence="1">
    <location>
        <begin position="8"/>
        <end position="268"/>
    </location>
</feature>
<evidence type="ECO:0000313" key="3">
    <source>
        <dbReference type="Proteomes" id="UP001501671"/>
    </source>
</evidence>
<comment type="caution">
    <text evidence="2">The sequence shown here is derived from an EMBL/GenBank/DDBJ whole genome shotgun (WGS) entry which is preliminary data.</text>
</comment>
<organism evidence="2 3">
    <name type="scientific">Pigmentiphaga soli</name>
    <dbReference type="NCBI Taxonomy" id="1007095"/>
    <lineage>
        <taxon>Bacteria</taxon>
        <taxon>Pseudomonadati</taxon>
        <taxon>Pseudomonadota</taxon>
        <taxon>Betaproteobacteria</taxon>
        <taxon>Burkholderiales</taxon>
        <taxon>Alcaligenaceae</taxon>
        <taxon>Pigmentiphaga</taxon>
    </lineage>
</organism>